<reference evidence="2" key="1">
    <citation type="submission" date="2007-03" db="EMBL/GenBank/DDBJ databases">
        <title>Annotation of Culex pipiens quinquefasciatus.</title>
        <authorList>
            <consortium name="The Broad Institute Genome Sequencing Platform"/>
            <person name="Atkinson P.W."/>
            <person name="Hemingway J."/>
            <person name="Christensen B.M."/>
            <person name="Higgs S."/>
            <person name="Kodira C."/>
            <person name="Hannick L."/>
            <person name="Megy K."/>
            <person name="O'Leary S."/>
            <person name="Pearson M."/>
            <person name="Haas B.J."/>
            <person name="Mauceli E."/>
            <person name="Wortman J.R."/>
            <person name="Lee N.H."/>
            <person name="Guigo R."/>
            <person name="Stanke M."/>
            <person name="Alvarado L."/>
            <person name="Amedeo P."/>
            <person name="Antoine C.H."/>
            <person name="Arensburger P."/>
            <person name="Bidwell S.L."/>
            <person name="Crawford M."/>
            <person name="Camaro F."/>
            <person name="Devon K."/>
            <person name="Engels R."/>
            <person name="Hammond M."/>
            <person name="Howarth C."/>
            <person name="Koehrsen M."/>
            <person name="Lawson D."/>
            <person name="Montgomery P."/>
            <person name="Nene V."/>
            <person name="Nusbaum C."/>
            <person name="Puiu D."/>
            <person name="Romero-Severson J."/>
            <person name="Severson D.W."/>
            <person name="Shumway M."/>
            <person name="Sisk P."/>
            <person name="Stolte C."/>
            <person name="Zeng Q."/>
            <person name="Eisenstadt E."/>
            <person name="Fraser-Liggett C."/>
            <person name="Strausberg R."/>
            <person name="Galagan J."/>
            <person name="Birren B."/>
            <person name="Collins F.H."/>
        </authorList>
    </citation>
    <scope>NUCLEOTIDE SEQUENCE [LARGE SCALE GENOMIC DNA]</scope>
    <source>
        <strain evidence="2">JHB</strain>
    </source>
</reference>
<evidence type="ECO:0000313" key="4">
    <source>
        <dbReference type="Proteomes" id="UP000002320"/>
    </source>
</evidence>
<keyword evidence="4" id="KW-1185">Reference proteome</keyword>
<reference evidence="3" key="2">
    <citation type="submission" date="2021-02" db="UniProtKB">
        <authorList>
            <consortium name="EnsemblMetazoa"/>
        </authorList>
    </citation>
    <scope>IDENTIFICATION</scope>
    <source>
        <strain evidence="3">JHB</strain>
    </source>
</reference>
<dbReference type="KEGG" id="cqu:CpipJ_CPIJ004054"/>
<dbReference type="AlphaFoldDB" id="B0WAF0"/>
<feature type="compositionally biased region" description="Basic and acidic residues" evidence="1">
    <location>
        <begin position="1"/>
        <end position="18"/>
    </location>
</feature>
<name>B0WAF0_CULQU</name>
<organism>
    <name type="scientific">Culex quinquefasciatus</name>
    <name type="common">Southern house mosquito</name>
    <name type="synonym">Culex pungens</name>
    <dbReference type="NCBI Taxonomy" id="7176"/>
    <lineage>
        <taxon>Eukaryota</taxon>
        <taxon>Metazoa</taxon>
        <taxon>Ecdysozoa</taxon>
        <taxon>Arthropoda</taxon>
        <taxon>Hexapoda</taxon>
        <taxon>Insecta</taxon>
        <taxon>Pterygota</taxon>
        <taxon>Neoptera</taxon>
        <taxon>Endopterygota</taxon>
        <taxon>Diptera</taxon>
        <taxon>Nematocera</taxon>
        <taxon>Culicoidea</taxon>
        <taxon>Culicidae</taxon>
        <taxon>Culicinae</taxon>
        <taxon>Culicini</taxon>
        <taxon>Culex</taxon>
        <taxon>Culex</taxon>
    </lineage>
</organism>
<dbReference type="HOGENOM" id="CLU_3126417_0_0_1"/>
<proteinExistence type="predicted"/>
<sequence length="50" mass="6167">MKEKFPKTYQEEARKKSEDEEDDDENRCLSKYEVRKESFKLFTSRQNCNQ</sequence>
<dbReference type="EnsemblMetazoa" id="CPIJ004054-RA">
    <property type="protein sequence ID" value="CPIJ004054-PA"/>
    <property type="gene ID" value="CPIJ004054"/>
</dbReference>
<dbReference type="Proteomes" id="UP000002320">
    <property type="component" value="Unassembled WGS sequence"/>
</dbReference>
<accession>B0WAF0</accession>
<evidence type="ECO:0000256" key="1">
    <source>
        <dbReference type="SAM" id="MobiDB-lite"/>
    </source>
</evidence>
<protein>
    <submittedName>
        <fullName evidence="2 3">Uncharacterized protein</fullName>
    </submittedName>
</protein>
<dbReference type="VEuPathDB" id="VectorBase:CPIJ004054"/>
<feature type="region of interest" description="Disordered" evidence="1">
    <location>
        <begin position="1"/>
        <end position="27"/>
    </location>
</feature>
<evidence type="ECO:0000313" key="2">
    <source>
        <dbReference type="EMBL" id="EDS41186.1"/>
    </source>
</evidence>
<dbReference type="InParanoid" id="B0WAF0"/>
<evidence type="ECO:0000313" key="3">
    <source>
        <dbReference type="EnsemblMetazoa" id="CPIJ004054-PA"/>
    </source>
</evidence>
<dbReference type="EMBL" id="DS231871">
    <property type="protein sequence ID" value="EDS41186.1"/>
    <property type="molecule type" value="Genomic_DNA"/>
</dbReference>
<gene>
    <name evidence="3" type="primary">6035515</name>
    <name evidence="2" type="ORF">CpipJ_CPIJ004054</name>
</gene>